<proteinExistence type="inferred from homology"/>
<dbReference type="EC" id="3.5.99.6" evidence="4"/>
<evidence type="ECO:0000256" key="2">
    <source>
        <dbReference type="ARBA" id="ARBA00022801"/>
    </source>
</evidence>
<evidence type="ECO:0000259" key="5">
    <source>
        <dbReference type="Pfam" id="PF01182"/>
    </source>
</evidence>
<evidence type="ECO:0000313" key="6">
    <source>
        <dbReference type="EMBL" id="GGE69668.1"/>
    </source>
</evidence>
<keyword evidence="2 4" id="KW-0378">Hydrolase</keyword>
<dbReference type="SUPFAM" id="SSF100950">
    <property type="entry name" value="NagB/RpiA/CoA transferase-like"/>
    <property type="match status" value="1"/>
</dbReference>
<reference evidence="6" key="1">
    <citation type="journal article" date="2014" name="Int. J. Syst. Evol. Microbiol.">
        <title>Complete genome sequence of Corynebacterium casei LMG S-19264T (=DSM 44701T), isolated from a smear-ripened cheese.</title>
        <authorList>
            <consortium name="US DOE Joint Genome Institute (JGI-PGF)"/>
            <person name="Walter F."/>
            <person name="Albersmeier A."/>
            <person name="Kalinowski J."/>
            <person name="Ruckert C."/>
        </authorList>
    </citation>
    <scope>NUCLEOTIDE SEQUENCE</scope>
    <source>
        <strain evidence="6">CGMCC 1.12698</strain>
    </source>
</reference>
<comment type="pathway">
    <text evidence="4">Amino-sugar metabolism; N-acetylneuraminate degradation; D-fructose 6-phosphate from N-acetylneuraminate: step 5/5.</text>
</comment>
<dbReference type="InterPro" id="IPR037171">
    <property type="entry name" value="NagB/RpiA_transferase-like"/>
</dbReference>
<evidence type="ECO:0000256" key="4">
    <source>
        <dbReference type="HAMAP-Rule" id="MF_01241"/>
    </source>
</evidence>
<comment type="function">
    <text evidence="4">Catalyzes the reversible isomerization-deamination of glucosamine 6-phosphate (GlcN6P) to form fructose 6-phosphate (Fru6P) and ammonium ion.</text>
</comment>
<dbReference type="PROSITE" id="PS01161">
    <property type="entry name" value="GLC_GALNAC_ISOMERASE"/>
    <property type="match status" value="1"/>
</dbReference>
<dbReference type="InterPro" id="IPR006148">
    <property type="entry name" value="Glc/Gal-6P_isomerase"/>
</dbReference>
<evidence type="ECO:0000256" key="1">
    <source>
        <dbReference type="ARBA" id="ARBA00000644"/>
    </source>
</evidence>
<dbReference type="GO" id="GO:0005737">
    <property type="term" value="C:cytoplasm"/>
    <property type="evidence" value="ECO:0007669"/>
    <property type="project" value="TreeGrafter"/>
</dbReference>
<name>A0A917AR86_9BACI</name>
<protein>
    <recommendedName>
        <fullName evidence="4">Glucosamine-6-phosphate deaminase</fullName>
        <ecNumber evidence="4">3.5.99.6</ecNumber>
    </recommendedName>
    <alternativeName>
        <fullName evidence="4">GlcN6P deaminase</fullName>
        <shortName evidence="4">GNPDA</shortName>
    </alternativeName>
    <alternativeName>
        <fullName evidence="4">Glucosamine-6-phosphate isomerase</fullName>
    </alternativeName>
</protein>
<dbReference type="AlphaFoldDB" id="A0A917AR86"/>
<dbReference type="CDD" id="cd01399">
    <property type="entry name" value="GlcN6P_deaminase"/>
    <property type="match status" value="1"/>
</dbReference>
<dbReference type="GO" id="GO:0006043">
    <property type="term" value="P:glucosamine catabolic process"/>
    <property type="evidence" value="ECO:0007669"/>
    <property type="project" value="TreeGrafter"/>
</dbReference>
<sequence length="244" mass="26315">MIKVIAVKNAEELAQKAYEKIVSVMESKNEVTLGLATGGSPLGIYALMRENKPATSHVTTINLDEYIGLEPTHDQSYRYFMNDQLFNHLPFKATYVPDGIAADLQKACGDYEAIIAANPVDLQLLGIGENGHIAFNEPGTSFDSPTQVTGLTESTINANSRYFEKKEDVPTSAITMGIGSIMKAKEILLIASGEKKAEAIKQMLEGNVTEACPATALQHHANVTVIADEAALSLCQDKKEAQAV</sequence>
<comment type="similarity">
    <text evidence="4">Belongs to the glucosamine/galactosamine-6-phosphate isomerase family. NagB subfamily.</text>
</comment>
<dbReference type="EMBL" id="BMFK01000001">
    <property type="protein sequence ID" value="GGE69668.1"/>
    <property type="molecule type" value="Genomic_DNA"/>
</dbReference>
<feature type="domain" description="Glucosamine/galactosamine-6-phosphate isomerase" evidence="5">
    <location>
        <begin position="10"/>
        <end position="223"/>
    </location>
</feature>
<dbReference type="GO" id="GO:0004342">
    <property type="term" value="F:glucosamine-6-phosphate deaminase activity"/>
    <property type="evidence" value="ECO:0007669"/>
    <property type="project" value="UniProtKB-UniRule"/>
</dbReference>
<dbReference type="GO" id="GO:0019262">
    <property type="term" value="P:N-acetylneuraminate catabolic process"/>
    <property type="evidence" value="ECO:0007669"/>
    <property type="project" value="UniProtKB-UniRule"/>
</dbReference>
<dbReference type="PANTHER" id="PTHR11280:SF5">
    <property type="entry name" value="GLUCOSAMINE-6-PHOSPHATE ISOMERASE"/>
    <property type="match status" value="1"/>
</dbReference>
<keyword evidence="7" id="KW-1185">Reference proteome</keyword>
<dbReference type="GO" id="GO:0005975">
    <property type="term" value="P:carbohydrate metabolic process"/>
    <property type="evidence" value="ECO:0007669"/>
    <property type="project" value="InterPro"/>
</dbReference>
<comment type="caution">
    <text evidence="4">Lacks conserved residue(s) required for the propagation of feature annotation.</text>
</comment>
<dbReference type="Proteomes" id="UP000605259">
    <property type="component" value="Unassembled WGS sequence"/>
</dbReference>
<keyword evidence="3 4" id="KW-0119">Carbohydrate metabolism</keyword>
<comment type="catalytic activity">
    <reaction evidence="1 4">
        <text>alpha-D-glucosamine 6-phosphate + H2O = beta-D-fructose 6-phosphate + NH4(+)</text>
        <dbReference type="Rhea" id="RHEA:12172"/>
        <dbReference type="ChEBI" id="CHEBI:15377"/>
        <dbReference type="ChEBI" id="CHEBI:28938"/>
        <dbReference type="ChEBI" id="CHEBI:57634"/>
        <dbReference type="ChEBI" id="CHEBI:75989"/>
        <dbReference type="EC" id="3.5.99.6"/>
    </reaction>
</comment>
<reference evidence="6" key="2">
    <citation type="submission" date="2020-09" db="EMBL/GenBank/DDBJ databases">
        <authorList>
            <person name="Sun Q."/>
            <person name="Zhou Y."/>
        </authorList>
    </citation>
    <scope>NUCLEOTIDE SEQUENCE</scope>
    <source>
        <strain evidence="6">CGMCC 1.12698</strain>
    </source>
</reference>
<comment type="caution">
    <text evidence="6">The sequence shown here is derived from an EMBL/GenBank/DDBJ whole genome shotgun (WGS) entry which is preliminary data.</text>
</comment>
<dbReference type="HAMAP" id="MF_01241">
    <property type="entry name" value="GlcN6P_deamin"/>
    <property type="match status" value="1"/>
</dbReference>
<dbReference type="InterPro" id="IPR004547">
    <property type="entry name" value="Glucosamine6P_isomerase"/>
</dbReference>
<dbReference type="GO" id="GO:0042802">
    <property type="term" value="F:identical protein binding"/>
    <property type="evidence" value="ECO:0007669"/>
    <property type="project" value="TreeGrafter"/>
</dbReference>
<feature type="active site" description="Proton acceptor; for enolization step" evidence="4">
    <location>
        <position position="64"/>
    </location>
</feature>
<evidence type="ECO:0000313" key="7">
    <source>
        <dbReference type="Proteomes" id="UP000605259"/>
    </source>
</evidence>
<evidence type="ECO:0000256" key="3">
    <source>
        <dbReference type="ARBA" id="ARBA00023277"/>
    </source>
</evidence>
<dbReference type="InterPro" id="IPR018321">
    <property type="entry name" value="Glucosamine6P_isomerase_CS"/>
</dbReference>
<dbReference type="GO" id="GO:0006046">
    <property type="term" value="P:N-acetylglucosamine catabolic process"/>
    <property type="evidence" value="ECO:0007669"/>
    <property type="project" value="UniProtKB-UniRule"/>
</dbReference>
<feature type="active site" description="For ring-opening step" evidence="4">
    <location>
        <position position="137"/>
    </location>
</feature>
<dbReference type="NCBIfam" id="TIGR00502">
    <property type="entry name" value="nagB"/>
    <property type="match status" value="1"/>
</dbReference>
<dbReference type="PANTHER" id="PTHR11280">
    <property type="entry name" value="GLUCOSAMINE-6-PHOSPHATE ISOMERASE"/>
    <property type="match status" value="1"/>
</dbReference>
<accession>A0A917AR86</accession>
<dbReference type="Gene3D" id="3.40.50.1360">
    <property type="match status" value="1"/>
</dbReference>
<dbReference type="Pfam" id="PF01182">
    <property type="entry name" value="Glucosamine_iso"/>
    <property type="match status" value="1"/>
</dbReference>
<gene>
    <name evidence="4 6" type="primary">nagB</name>
    <name evidence="6" type="ORF">GCM10007140_19630</name>
</gene>
<dbReference type="FunFam" id="3.40.50.1360:FF:000003">
    <property type="entry name" value="Glucosamine-6-phosphate deaminase"/>
    <property type="match status" value="1"/>
</dbReference>
<organism evidence="6 7">
    <name type="scientific">Priestia taiwanensis</name>
    <dbReference type="NCBI Taxonomy" id="1347902"/>
    <lineage>
        <taxon>Bacteria</taxon>
        <taxon>Bacillati</taxon>
        <taxon>Bacillota</taxon>
        <taxon>Bacilli</taxon>
        <taxon>Bacillales</taxon>
        <taxon>Bacillaceae</taxon>
        <taxon>Priestia</taxon>
    </lineage>
</organism>
<feature type="active site" description="For ring-opening step" evidence="4">
    <location>
        <position position="130"/>
    </location>
</feature>
<feature type="active site" description="Proton acceptor; for ring-opening step" evidence="4">
    <location>
        <position position="132"/>
    </location>
</feature>